<reference evidence="2 3" key="1">
    <citation type="journal article" date="2013" name="PLoS Genet.">
        <title>The genome and development-dependent transcriptomes of Pyronema confluens: a window into fungal evolution.</title>
        <authorList>
            <person name="Traeger S."/>
            <person name="Altegoer F."/>
            <person name="Freitag M."/>
            <person name="Gabaldon T."/>
            <person name="Kempken F."/>
            <person name="Kumar A."/>
            <person name="Marcet-Houben M."/>
            <person name="Poggeler S."/>
            <person name="Stajich J.E."/>
            <person name="Nowrousian M."/>
        </authorList>
    </citation>
    <scope>NUCLEOTIDE SEQUENCE [LARGE SCALE GENOMIC DNA]</scope>
    <source>
        <strain evidence="3">CBS 100304</strain>
        <tissue evidence="2">Vegetative mycelium</tissue>
    </source>
</reference>
<sequence>MAFRKEGAEERKGENNICLEMCRLRKEKKDESTKPRSHKKQKDASRLLRVSDDNSEIYKEPRVKWLEEEKKRGEKRNKGLKEKTKNTVSSKASTTFQVRSEQEGSQVALFTLKCFK</sequence>
<dbReference type="EMBL" id="HF935534">
    <property type="protein sequence ID" value="CCX31081.1"/>
    <property type="molecule type" value="Genomic_DNA"/>
</dbReference>
<evidence type="ECO:0000256" key="1">
    <source>
        <dbReference type="SAM" id="MobiDB-lite"/>
    </source>
</evidence>
<feature type="compositionally biased region" description="Basic and acidic residues" evidence="1">
    <location>
        <begin position="68"/>
        <end position="85"/>
    </location>
</feature>
<feature type="compositionally biased region" description="Basic and acidic residues" evidence="1">
    <location>
        <begin position="42"/>
        <end position="53"/>
    </location>
</feature>
<gene>
    <name evidence="2" type="ORF">PCON_09909</name>
</gene>
<keyword evidence="3" id="KW-1185">Reference proteome</keyword>
<evidence type="ECO:0000313" key="2">
    <source>
        <dbReference type="EMBL" id="CCX31081.1"/>
    </source>
</evidence>
<name>U4LTT9_PYROM</name>
<protein>
    <submittedName>
        <fullName evidence="2">Uncharacterized protein</fullName>
    </submittedName>
</protein>
<organism evidence="2 3">
    <name type="scientific">Pyronema omphalodes (strain CBS 100304)</name>
    <name type="common">Pyronema confluens</name>
    <dbReference type="NCBI Taxonomy" id="1076935"/>
    <lineage>
        <taxon>Eukaryota</taxon>
        <taxon>Fungi</taxon>
        <taxon>Dikarya</taxon>
        <taxon>Ascomycota</taxon>
        <taxon>Pezizomycotina</taxon>
        <taxon>Pezizomycetes</taxon>
        <taxon>Pezizales</taxon>
        <taxon>Pyronemataceae</taxon>
        <taxon>Pyronema</taxon>
    </lineage>
</organism>
<feature type="region of interest" description="Disordered" evidence="1">
    <location>
        <begin position="27"/>
        <end position="53"/>
    </location>
</feature>
<feature type="compositionally biased region" description="Polar residues" evidence="1">
    <location>
        <begin position="86"/>
        <end position="95"/>
    </location>
</feature>
<dbReference type="Proteomes" id="UP000018144">
    <property type="component" value="Unassembled WGS sequence"/>
</dbReference>
<feature type="region of interest" description="Disordered" evidence="1">
    <location>
        <begin position="68"/>
        <end position="95"/>
    </location>
</feature>
<dbReference type="AlphaFoldDB" id="U4LTT9"/>
<accession>U4LTT9</accession>
<evidence type="ECO:0000313" key="3">
    <source>
        <dbReference type="Proteomes" id="UP000018144"/>
    </source>
</evidence>
<proteinExistence type="predicted"/>